<sequence length="140" mass="15248">MRRLLRRRRVRLRLQRRQRRRRLAFHLRAVEDRGAAGHVVVLFGVVGTPGDRRGARGGVRGGRLAPRALRRQRRGVRVALLAAVLFEERRVVLADAFVCAGARVGRAPAPGTLGFLGLGAAAEAVRAAGVGVVHLRSDSL</sequence>
<evidence type="ECO:0000313" key="1">
    <source>
        <dbReference type="EMBL" id="MAA13135.1"/>
    </source>
</evidence>
<name>A0A224Y8M6_9ACAR</name>
<organism evidence="1">
    <name type="scientific">Rhipicephalus zambeziensis</name>
    <dbReference type="NCBI Taxonomy" id="60191"/>
    <lineage>
        <taxon>Eukaryota</taxon>
        <taxon>Metazoa</taxon>
        <taxon>Ecdysozoa</taxon>
        <taxon>Arthropoda</taxon>
        <taxon>Chelicerata</taxon>
        <taxon>Arachnida</taxon>
        <taxon>Acari</taxon>
        <taxon>Parasitiformes</taxon>
        <taxon>Ixodida</taxon>
        <taxon>Ixodoidea</taxon>
        <taxon>Ixodidae</taxon>
        <taxon>Rhipicephalinae</taxon>
        <taxon>Rhipicephalus</taxon>
        <taxon>Rhipicephalus</taxon>
    </lineage>
</organism>
<dbReference type="AlphaFoldDB" id="A0A224Y8M6"/>
<proteinExistence type="predicted"/>
<dbReference type="EMBL" id="GFPF01001989">
    <property type="protein sequence ID" value="MAA13135.1"/>
    <property type="molecule type" value="Transcribed_RNA"/>
</dbReference>
<reference evidence="1" key="1">
    <citation type="journal article" date="2017" name="Parasit. Vectors">
        <title>Sialotranscriptomics of Rhipicephalus zambeziensis reveals intricate expression profiles of secretory proteins and suggests tight temporal transcriptional regulation during blood-feeding.</title>
        <authorList>
            <person name="de Castro M.H."/>
            <person name="de Klerk D."/>
            <person name="Pienaar R."/>
            <person name="Rees D.J.G."/>
            <person name="Mans B.J."/>
        </authorList>
    </citation>
    <scope>NUCLEOTIDE SEQUENCE</scope>
    <source>
        <tissue evidence="1">Salivary glands</tissue>
    </source>
</reference>
<accession>A0A224Y8M6</accession>
<protein>
    <submittedName>
        <fullName evidence="1">Uncharacterized protein</fullName>
    </submittedName>
</protein>